<evidence type="ECO:0000313" key="3">
    <source>
        <dbReference type="Proteomes" id="UP000007879"/>
    </source>
</evidence>
<dbReference type="KEGG" id="aqu:109592406"/>
<sequence length="123" mass="14418">MPTYRENICCKEIHVILAKLAEPDPSHAVPCITHHPGFSTVCLNMWVLQTAYFNYRQQYGPYTAPINHRKYRYTAYRQLSRWCWGWLGRVLRVVLPSCAVNKLRLTFSDPSNTYTGFKYPTID</sequence>
<evidence type="ECO:0000313" key="2">
    <source>
        <dbReference type="EnsemblMetazoa" id="XP_019863413.1"/>
    </source>
</evidence>
<dbReference type="PANTHER" id="PTHR36981:SF1">
    <property type="entry name" value="P2X PURINORECEPTOR 7 INTRACELLULAR DOMAIN-CONTAINING PROTEIN"/>
    <property type="match status" value="1"/>
</dbReference>
<dbReference type="Pfam" id="PF20478">
    <property type="entry name" value="P2RX7_C"/>
    <property type="match status" value="1"/>
</dbReference>
<dbReference type="AlphaFoldDB" id="A0AAN0K1L0"/>
<dbReference type="InterPro" id="IPR046815">
    <property type="entry name" value="P2RX7_C"/>
</dbReference>
<protein>
    <recommendedName>
        <fullName evidence="1">P2X purinoreceptor 7 intracellular domain-containing protein</fullName>
    </recommendedName>
</protein>
<keyword evidence="3" id="KW-1185">Reference proteome</keyword>
<organism evidence="2 3">
    <name type="scientific">Amphimedon queenslandica</name>
    <name type="common">Sponge</name>
    <dbReference type="NCBI Taxonomy" id="400682"/>
    <lineage>
        <taxon>Eukaryota</taxon>
        <taxon>Metazoa</taxon>
        <taxon>Porifera</taxon>
        <taxon>Demospongiae</taxon>
        <taxon>Heteroscleromorpha</taxon>
        <taxon>Haplosclerida</taxon>
        <taxon>Niphatidae</taxon>
        <taxon>Amphimedon</taxon>
    </lineage>
</organism>
<evidence type="ECO:0000259" key="1">
    <source>
        <dbReference type="Pfam" id="PF20478"/>
    </source>
</evidence>
<proteinExistence type="predicted"/>
<feature type="domain" description="P2X purinoreceptor 7 intracellular" evidence="1">
    <location>
        <begin position="29"/>
        <end position="118"/>
    </location>
</feature>
<dbReference type="Proteomes" id="UP000007879">
    <property type="component" value="Unassembled WGS sequence"/>
</dbReference>
<accession>A0AAN0K1L0</accession>
<dbReference type="EnsemblMetazoa" id="XM_020007854.1">
    <property type="protein sequence ID" value="XP_019863413.1"/>
    <property type="gene ID" value="LOC109592406"/>
</dbReference>
<reference evidence="2" key="2">
    <citation type="submission" date="2024-06" db="UniProtKB">
        <authorList>
            <consortium name="EnsemblMetazoa"/>
        </authorList>
    </citation>
    <scope>IDENTIFICATION</scope>
</reference>
<dbReference type="RefSeq" id="XP_019863413.1">
    <property type="nucleotide sequence ID" value="XM_020007854.1"/>
</dbReference>
<dbReference type="PANTHER" id="PTHR36981">
    <property type="entry name" value="ZGC:195170"/>
    <property type="match status" value="1"/>
</dbReference>
<name>A0AAN0K1L0_AMPQE</name>
<reference evidence="3" key="1">
    <citation type="journal article" date="2010" name="Nature">
        <title>The Amphimedon queenslandica genome and the evolution of animal complexity.</title>
        <authorList>
            <person name="Srivastava M."/>
            <person name="Simakov O."/>
            <person name="Chapman J."/>
            <person name="Fahey B."/>
            <person name="Gauthier M.E."/>
            <person name="Mitros T."/>
            <person name="Richards G.S."/>
            <person name="Conaco C."/>
            <person name="Dacre M."/>
            <person name="Hellsten U."/>
            <person name="Larroux C."/>
            <person name="Putnam N.H."/>
            <person name="Stanke M."/>
            <person name="Adamska M."/>
            <person name="Darling A."/>
            <person name="Degnan S.M."/>
            <person name="Oakley T.H."/>
            <person name="Plachetzki D.C."/>
            <person name="Zhai Y."/>
            <person name="Adamski M."/>
            <person name="Calcino A."/>
            <person name="Cummins S.F."/>
            <person name="Goodstein D.M."/>
            <person name="Harris C."/>
            <person name="Jackson D.J."/>
            <person name="Leys S.P."/>
            <person name="Shu S."/>
            <person name="Woodcroft B.J."/>
            <person name="Vervoort M."/>
            <person name="Kosik K.S."/>
            <person name="Manning G."/>
            <person name="Degnan B.M."/>
            <person name="Rokhsar D.S."/>
        </authorList>
    </citation>
    <scope>NUCLEOTIDE SEQUENCE [LARGE SCALE GENOMIC DNA]</scope>
</reference>
<dbReference type="GeneID" id="109592406"/>